<comment type="caution">
    <text evidence="1">The sequence shown here is derived from an EMBL/GenBank/DDBJ whole genome shotgun (WGS) entry which is preliminary data.</text>
</comment>
<sequence>MRLYHGSNQPIERIDLTKVRKYKDFGQGFYTTHLPQQAKEWSRTITNRYGGIPTVTEYEFDLDKAIAAGLNVKIFEVADREWALFVMANRNRVGREFHHDYDIVIGPVADDDMARLFGLYDMKIIGLEAVVAGLIYKDLNSQYFFATERALDYLVKL</sequence>
<dbReference type="InterPro" id="IPR025051">
    <property type="entry name" value="DUF3990"/>
</dbReference>
<organism evidence="1 2">
    <name type="scientific">Paramuribaculum intestinale</name>
    <dbReference type="NCBI Taxonomy" id="2094151"/>
    <lineage>
        <taxon>Bacteria</taxon>
        <taxon>Pseudomonadati</taxon>
        <taxon>Bacteroidota</taxon>
        <taxon>Bacteroidia</taxon>
        <taxon>Bacteroidales</taxon>
        <taxon>Muribaculaceae</taxon>
        <taxon>Paramuribaculum</taxon>
    </lineage>
</organism>
<dbReference type="EMBL" id="PUBV01000021">
    <property type="protein sequence ID" value="PWB06645.1"/>
    <property type="molecule type" value="Genomic_DNA"/>
</dbReference>
<proteinExistence type="predicted"/>
<dbReference type="Pfam" id="PF13151">
    <property type="entry name" value="DUF3990"/>
    <property type="match status" value="1"/>
</dbReference>
<dbReference type="Proteomes" id="UP000244925">
    <property type="component" value="Unassembled WGS sequence"/>
</dbReference>
<dbReference type="GeneID" id="93424780"/>
<dbReference type="RefSeq" id="WP_107036529.1">
    <property type="nucleotide sequence ID" value="NZ_CAPBBI010000022.1"/>
</dbReference>
<protein>
    <submittedName>
        <fullName evidence="1">DUF3990 domain-containing protein</fullName>
    </submittedName>
</protein>
<name>A0A2V1IUU1_9BACT</name>
<gene>
    <name evidence="1" type="ORF">C5O25_09610</name>
</gene>
<reference evidence="2" key="1">
    <citation type="submission" date="2018-02" db="EMBL/GenBank/DDBJ databases">
        <authorList>
            <person name="Clavel T."/>
            <person name="Strowig T."/>
        </authorList>
    </citation>
    <scope>NUCLEOTIDE SEQUENCE [LARGE SCALE GENOMIC DNA]</scope>
    <source>
        <strain evidence="2">DSM 100764</strain>
    </source>
</reference>
<dbReference type="AlphaFoldDB" id="A0A2V1IUU1"/>
<keyword evidence="2" id="KW-1185">Reference proteome</keyword>
<evidence type="ECO:0000313" key="1">
    <source>
        <dbReference type="EMBL" id="PWB06645.1"/>
    </source>
</evidence>
<accession>A0A2V1IUU1</accession>
<evidence type="ECO:0000313" key="2">
    <source>
        <dbReference type="Proteomes" id="UP000244925"/>
    </source>
</evidence>